<organism evidence="2 3">
    <name type="scientific">Rhodofomes roseus</name>
    <dbReference type="NCBI Taxonomy" id="34475"/>
    <lineage>
        <taxon>Eukaryota</taxon>
        <taxon>Fungi</taxon>
        <taxon>Dikarya</taxon>
        <taxon>Basidiomycota</taxon>
        <taxon>Agaricomycotina</taxon>
        <taxon>Agaricomycetes</taxon>
        <taxon>Polyporales</taxon>
        <taxon>Rhodofomes</taxon>
    </lineage>
</organism>
<dbReference type="GO" id="GO:0003735">
    <property type="term" value="F:structural constituent of ribosome"/>
    <property type="evidence" value="ECO:0007669"/>
    <property type="project" value="InterPro"/>
</dbReference>
<feature type="compositionally biased region" description="Basic and acidic residues" evidence="1">
    <location>
        <begin position="45"/>
        <end position="61"/>
    </location>
</feature>
<feature type="region of interest" description="Disordered" evidence="1">
    <location>
        <begin position="38"/>
        <end position="82"/>
    </location>
</feature>
<sequence length="82" mass="9277">MCSNTVLKSTARVITVMSQKQCQNLREFYNDKKYKPLKLRPQKTRAGDPAEIHSSREEAKDTQAAVEETSTSRCGRYPVKAA</sequence>
<dbReference type="GO" id="GO:0003729">
    <property type="term" value="F:mRNA binding"/>
    <property type="evidence" value="ECO:0007669"/>
    <property type="project" value="TreeGrafter"/>
</dbReference>
<comment type="caution">
    <text evidence="2">The sequence shown here is derived from an EMBL/GenBank/DDBJ whole genome shotgun (WGS) entry which is preliminary data.</text>
</comment>
<dbReference type="GO" id="GO:0000463">
    <property type="term" value="P:maturation of LSU-rRNA from tricistronic rRNA transcript (SSU-rRNA, 5.8S rRNA, LSU-rRNA)"/>
    <property type="evidence" value="ECO:0007669"/>
    <property type="project" value="InterPro"/>
</dbReference>
<accession>A0A4Y9Y2N0</accession>
<evidence type="ECO:0000313" key="2">
    <source>
        <dbReference type="EMBL" id="TFY56013.1"/>
    </source>
</evidence>
<evidence type="ECO:0000313" key="3">
    <source>
        <dbReference type="Proteomes" id="UP000298390"/>
    </source>
</evidence>
<gene>
    <name evidence="2" type="ORF">EVJ58_g7894</name>
</gene>
<dbReference type="AlphaFoldDB" id="A0A4Y9Y2N0"/>
<dbReference type="STRING" id="34475.A0A4Y9Y2N0"/>
<evidence type="ECO:0000256" key="1">
    <source>
        <dbReference type="SAM" id="MobiDB-lite"/>
    </source>
</evidence>
<dbReference type="InterPro" id="IPR036049">
    <property type="entry name" value="Ribosomal_uL29_sf"/>
</dbReference>
<dbReference type="Gene3D" id="1.10.287.310">
    <property type="match status" value="1"/>
</dbReference>
<dbReference type="Proteomes" id="UP000298390">
    <property type="component" value="Unassembled WGS sequence"/>
</dbReference>
<name>A0A4Y9Y2N0_9APHY</name>
<proteinExistence type="predicted"/>
<protein>
    <submittedName>
        <fullName evidence="2">Uncharacterized protein</fullName>
    </submittedName>
</protein>
<dbReference type="InterPro" id="IPR045059">
    <property type="entry name" value="Ribosomal_uL29_euk"/>
</dbReference>
<dbReference type="GO" id="GO:0006412">
    <property type="term" value="P:translation"/>
    <property type="evidence" value="ECO:0007669"/>
    <property type="project" value="InterPro"/>
</dbReference>
<dbReference type="GO" id="GO:0022625">
    <property type="term" value="C:cytosolic large ribosomal subunit"/>
    <property type="evidence" value="ECO:0007669"/>
    <property type="project" value="InterPro"/>
</dbReference>
<reference evidence="2 3" key="1">
    <citation type="submission" date="2019-01" db="EMBL/GenBank/DDBJ databases">
        <title>Genome sequencing of the rare red list fungi Fomitopsis rosea.</title>
        <authorList>
            <person name="Buettner E."/>
            <person name="Kellner H."/>
        </authorList>
    </citation>
    <scope>NUCLEOTIDE SEQUENCE [LARGE SCALE GENOMIC DNA]</scope>
    <source>
        <strain evidence="2 3">DSM 105464</strain>
    </source>
</reference>
<dbReference type="PANTHER" id="PTHR45722:SF2">
    <property type="entry name" value="LARGE RIBOSOMAL SUBUNIT PROTEIN UL29-RELATED"/>
    <property type="match status" value="1"/>
</dbReference>
<dbReference type="EMBL" id="SEKV01000541">
    <property type="protein sequence ID" value="TFY56013.1"/>
    <property type="molecule type" value="Genomic_DNA"/>
</dbReference>
<dbReference type="PANTHER" id="PTHR45722">
    <property type="entry name" value="60S RIBOSOMAL PROTEIN L35"/>
    <property type="match status" value="1"/>
</dbReference>